<comment type="caution">
    <text evidence="2">The sequence shown here is derived from an EMBL/GenBank/DDBJ whole genome shotgun (WGS) entry which is preliminary data.</text>
</comment>
<reference evidence="2" key="1">
    <citation type="submission" date="2020-05" db="EMBL/GenBank/DDBJ databases">
        <title>Mycena genomes resolve the evolution of fungal bioluminescence.</title>
        <authorList>
            <person name="Tsai I.J."/>
        </authorList>
    </citation>
    <scope>NUCLEOTIDE SEQUENCE</scope>
    <source>
        <strain evidence="2">110903Hualien_Pintung</strain>
    </source>
</reference>
<organism evidence="2 3">
    <name type="scientific">Mycena chlorophos</name>
    <name type="common">Agaric fungus</name>
    <name type="synonym">Agaricus chlorophos</name>
    <dbReference type="NCBI Taxonomy" id="658473"/>
    <lineage>
        <taxon>Eukaryota</taxon>
        <taxon>Fungi</taxon>
        <taxon>Dikarya</taxon>
        <taxon>Basidiomycota</taxon>
        <taxon>Agaricomycotina</taxon>
        <taxon>Agaricomycetes</taxon>
        <taxon>Agaricomycetidae</taxon>
        <taxon>Agaricales</taxon>
        <taxon>Marasmiineae</taxon>
        <taxon>Mycenaceae</taxon>
        <taxon>Mycena</taxon>
    </lineage>
</organism>
<dbReference type="Gene3D" id="1.20.1280.50">
    <property type="match status" value="1"/>
</dbReference>
<evidence type="ECO:0000313" key="3">
    <source>
        <dbReference type="Proteomes" id="UP000613580"/>
    </source>
</evidence>
<sequence length="591" mass="65577">MLQLPVDLVILILSYTPLPVLGTLASVSRDWNAFLQAHESVLFHNAAILHAFVPSASIVYSELAAVISRRAMSGVSDWKTFCLTQLRIEQSWRGADASGLSVYRYASPLVHRIKVDEQRGFAVVTTENGGVIVVDLDEDVLLWSLPPSYVRAYAHCEYEDGFLIFDRGVVNTNNPDTDGGKEVWRLLEDFEAESHPPPEFHSPPDRYQMLASDCATQAHWSQSRRGHFRPWALLKSPAPTRAFRFVYPTLIAAAECYLCFLWDVPSGRLVQTIAADRDPVHDLEGDVNYVEVNAEHAFVCSSQGIKVFSRATGRKVLILASNRYHYAKGQYSFERSVEQDGPSFGHADSMLRPQPMKYTLVSEPTAEDHHLFDAFIAVHVSACGSHLVGLLMTSRLVVIPHFQRLFNNQAQLTDIALDIQVGSPISVGRYLAFENNRIGIATGTGIFVVSLAPDLDQPTPTLRLQAVHRIPWFNHSVALAGISCLQLSPTGLFVNWDPHYPPVDVDTTRRRFRAQNAVPDESGETDFRESLSEEGVHFELDEDNAAVQLFEPAERPSSSCLFSVDFVEHAGSSLTRITSPVGSSSTSVVTV</sequence>
<dbReference type="AlphaFoldDB" id="A0A8H6SPF1"/>
<proteinExistence type="predicted"/>
<evidence type="ECO:0000313" key="2">
    <source>
        <dbReference type="EMBL" id="KAF7302497.1"/>
    </source>
</evidence>
<dbReference type="SUPFAM" id="SSF81383">
    <property type="entry name" value="F-box domain"/>
    <property type="match status" value="1"/>
</dbReference>
<dbReference type="InterPro" id="IPR011047">
    <property type="entry name" value="Quinoprotein_ADH-like_sf"/>
</dbReference>
<gene>
    <name evidence="2" type="ORF">HMN09_00884000</name>
</gene>
<keyword evidence="3" id="KW-1185">Reference proteome</keyword>
<dbReference type="CDD" id="cd09917">
    <property type="entry name" value="F-box_SF"/>
    <property type="match status" value="1"/>
</dbReference>
<feature type="domain" description="F-box" evidence="1">
    <location>
        <begin position="1"/>
        <end position="46"/>
    </location>
</feature>
<protein>
    <submittedName>
        <fullName evidence="2">F-box domain-containing protein</fullName>
    </submittedName>
</protein>
<dbReference type="EMBL" id="JACAZE010000012">
    <property type="protein sequence ID" value="KAF7302497.1"/>
    <property type="molecule type" value="Genomic_DNA"/>
</dbReference>
<dbReference type="PROSITE" id="PS50181">
    <property type="entry name" value="FBOX"/>
    <property type="match status" value="1"/>
</dbReference>
<dbReference type="InterPro" id="IPR001810">
    <property type="entry name" value="F-box_dom"/>
</dbReference>
<evidence type="ECO:0000259" key="1">
    <source>
        <dbReference type="PROSITE" id="PS50181"/>
    </source>
</evidence>
<dbReference type="InterPro" id="IPR036047">
    <property type="entry name" value="F-box-like_dom_sf"/>
</dbReference>
<name>A0A8H6SPF1_MYCCL</name>
<dbReference type="Proteomes" id="UP000613580">
    <property type="component" value="Unassembled WGS sequence"/>
</dbReference>
<accession>A0A8H6SPF1</accession>
<dbReference type="SUPFAM" id="SSF50998">
    <property type="entry name" value="Quinoprotein alcohol dehydrogenase-like"/>
    <property type="match status" value="1"/>
</dbReference>
<dbReference type="OrthoDB" id="550575at2759"/>